<reference evidence="4 5" key="1">
    <citation type="submission" date="2016-03" db="EMBL/GenBank/DDBJ databases">
        <authorList>
            <person name="Ploux O."/>
        </authorList>
    </citation>
    <scope>NUCLEOTIDE SEQUENCE [LARGE SCALE GENOMIC DNA]</scope>
    <source>
        <strain evidence="4 5">UAMH 11012</strain>
    </source>
</reference>
<dbReference type="EMBL" id="FJOG01000006">
    <property type="protein sequence ID" value="CZR55598.1"/>
    <property type="molecule type" value="Genomic_DNA"/>
</dbReference>
<dbReference type="InterPro" id="IPR041371">
    <property type="entry name" value="GH92_N"/>
</dbReference>
<dbReference type="AlphaFoldDB" id="A0A1L7WS44"/>
<protein>
    <submittedName>
        <fullName evidence="4">Related to putative alpha-1,2-mannosidase</fullName>
    </submittedName>
</protein>
<evidence type="ECO:0000259" key="3">
    <source>
        <dbReference type="Pfam" id="PF17678"/>
    </source>
</evidence>
<dbReference type="InterPro" id="IPR014718">
    <property type="entry name" value="GH-type_carb-bd"/>
</dbReference>
<keyword evidence="5" id="KW-1185">Reference proteome</keyword>
<dbReference type="Gene3D" id="3.30.2080.10">
    <property type="entry name" value="GH92 mannosidase domain"/>
    <property type="match status" value="1"/>
</dbReference>
<evidence type="ECO:0000313" key="4">
    <source>
        <dbReference type="EMBL" id="CZR55598.1"/>
    </source>
</evidence>
<dbReference type="PANTHER" id="PTHR12143">
    <property type="entry name" value="PEPTIDE N-GLYCANASE PNGASE -RELATED"/>
    <property type="match status" value="1"/>
</dbReference>
<dbReference type="FunFam" id="3.30.2080.10:FF:000001">
    <property type="entry name" value="Alpha-1,2-mannosidase subfamily"/>
    <property type="match status" value="1"/>
</dbReference>
<organism evidence="4 5">
    <name type="scientific">Phialocephala subalpina</name>
    <dbReference type="NCBI Taxonomy" id="576137"/>
    <lineage>
        <taxon>Eukaryota</taxon>
        <taxon>Fungi</taxon>
        <taxon>Dikarya</taxon>
        <taxon>Ascomycota</taxon>
        <taxon>Pezizomycotina</taxon>
        <taxon>Leotiomycetes</taxon>
        <taxon>Helotiales</taxon>
        <taxon>Mollisiaceae</taxon>
        <taxon>Phialocephala</taxon>
        <taxon>Phialocephala fortinii species complex</taxon>
    </lineage>
</organism>
<dbReference type="GO" id="GO:0030246">
    <property type="term" value="F:carbohydrate binding"/>
    <property type="evidence" value="ECO:0007669"/>
    <property type="project" value="InterPro"/>
</dbReference>
<keyword evidence="1" id="KW-0732">Signal</keyword>
<feature type="domain" description="Glycosyl hydrolase family 92 N-terminal" evidence="3">
    <location>
        <begin position="38"/>
        <end position="306"/>
    </location>
</feature>
<dbReference type="OrthoDB" id="449263at2759"/>
<dbReference type="NCBIfam" id="TIGR01180">
    <property type="entry name" value="aman2_put"/>
    <property type="match status" value="1"/>
</dbReference>
<feature type="chain" id="PRO_5012114829" evidence="1">
    <location>
        <begin position="21"/>
        <end position="816"/>
    </location>
</feature>
<dbReference type="Gene3D" id="2.70.98.10">
    <property type="match status" value="1"/>
</dbReference>
<feature type="domain" description="Glycosyl hydrolase family 92" evidence="2">
    <location>
        <begin position="313"/>
        <end position="792"/>
    </location>
</feature>
<dbReference type="GO" id="GO:0005975">
    <property type="term" value="P:carbohydrate metabolic process"/>
    <property type="evidence" value="ECO:0007669"/>
    <property type="project" value="InterPro"/>
</dbReference>
<dbReference type="PANTHER" id="PTHR12143:SF27">
    <property type="entry name" value="ALPHA-1,2-MANNOSIDASE FAMILY PROTEIN (AFU_ORTHOLOGUE AFUA_5G10520)"/>
    <property type="match status" value="1"/>
</dbReference>
<dbReference type="InterPro" id="IPR008928">
    <property type="entry name" value="6-hairpin_glycosidase_sf"/>
</dbReference>
<evidence type="ECO:0000259" key="2">
    <source>
        <dbReference type="Pfam" id="PF07971"/>
    </source>
</evidence>
<dbReference type="GO" id="GO:0000224">
    <property type="term" value="F:peptide-N4-(N-acetyl-beta-glucosaminyl)asparagine amidase activity"/>
    <property type="evidence" value="ECO:0007669"/>
    <property type="project" value="TreeGrafter"/>
</dbReference>
<dbReference type="GO" id="GO:0005634">
    <property type="term" value="C:nucleus"/>
    <property type="evidence" value="ECO:0007669"/>
    <property type="project" value="TreeGrafter"/>
</dbReference>
<proteinExistence type="predicted"/>
<dbReference type="GO" id="GO:0006516">
    <property type="term" value="P:glycoprotein catabolic process"/>
    <property type="evidence" value="ECO:0007669"/>
    <property type="project" value="TreeGrafter"/>
</dbReference>
<gene>
    <name evidence="4" type="ORF">PAC_05486</name>
</gene>
<dbReference type="SUPFAM" id="SSF48208">
    <property type="entry name" value="Six-hairpin glycosidases"/>
    <property type="match status" value="1"/>
</dbReference>
<dbReference type="Pfam" id="PF07971">
    <property type="entry name" value="Glyco_hydro_92"/>
    <property type="match status" value="1"/>
</dbReference>
<name>A0A1L7WS44_9HELO</name>
<evidence type="ECO:0000256" key="1">
    <source>
        <dbReference type="SAM" id="SignalP"/>
    </source>
</evidence>
<dbReference type="Gene3D" id="1.20.1610.10">
    <property type="entry name" value="alpha-1,2-mannosidases domains"/>
    <property type="match status" value="1"/>
</dbReference>
<dbReference type="Proteomes" id="UP000184330">
    <property type="component" value="Unassembled WGS sequence"/>
</dbReference>
<sequence>MALRSSTFLAALSLINTAVAQNSSSGGTSSASTDWSQYVQPFLGTEGTVPGTSFNGGNCFPGAVLPFGSVKLGPDTTSFNTSIGQNAGYTPDGNITGFSMTHVSGTGGGPIYGVVSQMPLVSLNGVNVLDNLTYMEPRMGNDSASVGYYKSTFQNGITTELSATSNAGILQYTNASHMLVDLSHYLPSNGGGYQSQFYANGKITVSSDGKQYQGWGIYKGAFSEIPAYQVYYCAEFDTTPESWQTFSGLYTDPYWPNTPYLRSGPIFGNSSTADGGPESYLFGDRVGAIFSFASDVTMIKSKIGISWKSTDMACQFKDQEIPGWDLQEVVQAAKNTWNNDILSTITISDLSNVTRLEMFYTGLYHTTLMPTDKSGQNPHWQTDEPTYDDYYTFWDTFRCTNSLLLLILPERAAGIIRSAIDIWRHEVFMPDGRSGFYNGQVQGGSNADNVLADAYVKGLDYGINWDDGYQAMLTDAELTPYNTQDAGDPTSSVKEGRGALPDWLNLGWISPDYSRSISRTVEYALNDFSVAQVAAGLDPENQQKYLNRSANWQYLWQHNLTSYNFTGFLAPLFRNGSRDPGYQPGVCGEGCEATSYTYEALPWEYSWTVPFDMQTLIDFIGGANTTEARLDAMFIPGLGSAVGVNGGNGIGTTLYNPGNEPSFSTPLLYNYLPQRQWKAVMRTRQIVNRYYNNGRSGLPGNSDSGAIDSWMMWQMLGLYPVVTQPVYLIGSPWFSNISMHVGNETPLRISAENLSDDSYYVQSLKVNGQQWNQSWISHDDIKNGGTLEFVLGSEPARWDTGAVPPSPGHVVTNEIF</sequence>
<dbReference type="Pfam" id="PF17678">
    <property type="entry name" value="Glyco_hydro_92N"/>
    <property type="match status" value="1"/>
</dbReference>
<dbReference type="InterPro" id="IPR012939">
    <property type="entry name" value="Glyco_hydro_92"/>
</dbReference>
<dbReference type="FunFam" id="1.20.1050.60:FF:000002">
    <property type="entry name" value="Glycosyl hydrolase family 92"/>
    <property type="match status" value="1"/>
</dbReference>
<dbReference type="InterPro" id="IPR050883">
    <property type="entry name" value="PNGase"/>
</dbReference>
<evidence type="ECO:0000313" key="5">
    <source>
        <dbReference type="Proteomes" id="UP000184330"/>
    </source>
</evidence>
<dbReference type="InterPro" id="IPR005887">
    <property type="entry name" value="GH92_a_mannosidase_put"/>
</dbReference>
<dbReference type="GO" id="GO:0005829">
    <property type="term" value="C:cytosol"/>
    <property type="evidence" value="ECO:0007669"/>
    <property type="project" value="TreeGrafter"/>
</dbReference>
<dbReference type="Gene3D" id="1.20.1050.60">
    <property type="entry name" value="alpha-1,2-mannosidase"/>
    <property type="match status" value="1"/>
</dbReference>
<accession>A0A1L7WS44</accession>
<feature type="signal peptide" evidence="1">
    <location>
        <begin position="1"/>
        <end position="20"/>
    </location>
</feature>